<dbReference type="EMBL" id="EU647992">
    <property type="protein sequence ID" value="ACF75215.1"/>
    <property type="molecule type" value="Genomic_DNA"/>
</dbReference>
<dbReference type="CDD" id="cd00290">
    <property type="entry name" value="cytochrome_b_C"/>
    <property type="match status" value="1"/>
</dbReference>
<keyword evidence="7 19" id="KW-0812">Transmembrane</keyword>
<evidence type="ECO:0000256" key="19">
    <source>
        <dbReference type="RuleBase" id="RU362117"/>
    </source>
</evidence>
<dbReference type="GO" id="GO:0046872">
    <property type="term" value="F:metal ion binding"/>
    <property type="evidence" value="ECO:0007669"/>
    <property type="project" value="UniProtKB-UniRule"/>
</dbReference>
<keyword evidence="11 19" id="KW-1133">Transmembrane helix</keyword>
<evidence type="ECO:0000256" key="8">
    <source>
        <dbReference type="ARBA" id="ARBA00022723"/>
    </source>
</evidence>
<dbReference type="GO" id="GO:0045275">
    <property type="term" value="C:respiratory chain complex III"/>
    <property type="evidence" value="ECO:0007669"/>
    <property type="project" value="InterPro"/>
</dbReference>
<dbReference type="InterPro" id="IPR016174">
    <property type="entry name" value="Di-haem_cyt_TM"/>
</dbReference>
<dbReference type="InterPro" id="IPR036150">
    <property type="entry name" value="Cyt_b/b6_C_sf"/>
</dbReference>
<dbReference type="GO" id="GO:0008121">
    <property type="term" value="F:quinol-cytochrome-c reductase activity"/>
    <property type="evidence" value="ECO:0007669"/>
    <property type="project" value="InterPro"/>
</dbReference>
<dbReference type="Pfam" id="PF00033">
    <property type="entry name" value="Cytochrome_B"/>
    <property type="match status" value="1"/>
</dbReference>
<evidence type="ECO:0000256" key="9">
    <source>
        <dbReference type="ARBA" id="ARBA00022792"/>
    </source>
</evidence>
<feature type="domain" description="Cytochrome b/b6 N-terminal region profile" evidence="20">
    <location>
        <begin position="1"/>
        <end position="210"/>
    </location>
</feature>
<feature type="binding site" description="axial binding residue" evidence="18">
    <location>
        <position position="98"/>
    </location>
    <ligand>
        <name>heme b</name>
        <dbReference type="ChEBI" id="CHEBI:60344"/>
        <label>b566</label>
    </ligand>
    <ligandPart>
        <name>Fe</name>
        <dbReference type="ChEBI" id="CHEBI:18248"/>
    </ligandPart>
</feature>
<evidence type="ECO:0000256" key="3">
    <source>
        <dbReference type="ARBA" id="ARBA00013531"/>
    </source>
</evidence>
<dbReference type="SUPFAM" id="SSF81648">
    <property type="entry name" value="a domain/subunit of cytochrome bc1 complex (Ubiquinol-cytochrome c reductase)"/>
    <property type="match status" value="1"/>
</dbReference>
<keyword evidence="13" id="KW-0830">Ubiquinone</keyword>
<dbReference type="GO" id="GO:0006122">
    <property type="term" value="P:mitochondrial electron transport, ubiquinol to cytochrome c"/>
    <property type="evidence" value="ECO:0007669"/>
    <property type="project" value="TreeGrafter"/>
</dbReference>
<evidence type="ECO:0000256" key="13">
    <source>
        <dbReference type="ARBA" id="ARBA00023075"/>
    </source>
</evidence>
<evidence type="ECO:0000256" key="15">
    <source>
        <dbReference type="ARBA" id="ARBA00023136"/>
    </source>
</evidence>
<evidence type="ECO:0000256" key="17">
    <source>
        <dbReference type="PIRSR" id="PIRSR038885-1"/>
    </source>
</evidence>
<feature type="domain" description="Cytochrome b/b6 C-terminal region profile" evidence="21">
    <location>
        <begin position="211"/>
        <end position="380"/>
    </location>
</feature>
<accession>D3TIW9</accession>
<proteinExistence type="inferred from homology"/>
<evidence type="ECO:0000256" key="6">
    <source>
        <dbReference type="ARBA" id="ARBA00022660"/>
    </source>
</evidence>
<sequence>MALNLRKNHQILKIINNALIDLPTPPNISTWWNFGSLLGVCLVTQIVTGLLLAMHYTADTNLAFSSVAHMCRDVQFGWLIRNLHANGASFFFICIYLHIGRGIYYGSYLNKETWNVGVILLLALMATAFVGYVLPWGQMSFWGATVITNLFSAIPYIGQTLVEWAWGGFSVDNPTLTRFFALHFLLPFVIVGLTLVHLTFLHETGSNNPTGIPSDCDKIPFHPYYTIKDILGFVLMLSLLVSLALFSPNLLGDPENFTPANPLVTPPHIKPEWYFLFAYAILRSIPNKLGGVLALAASILVLFLMPLLHTSKLRSMTFRPLSQILFWTLVANVLILTWVGSQPVEHPFIIIGQLASFTYFLIILVLFPLAAILENKLLKL</sequence>
<dbReference type="SUPFAM" id="SSF81342">
    <property type="entry name" value="Transmembrane di-heme cytochromes"/>
    <property type="match status" value="1"/>
</dbReference>
<dbReference type="PIRSF" id="PIRSF038885">
    <property type="entry name" value="COB"/>
    <property type="match status" value="1"/>
</dbReference>
<dbReference type="InterPro" id="IPR030689">
    <property type="entry name" value="Cytochrome_b"/>
</dbReference>
<dbReference type="PANTHER" id="PTHR19271:SF16">
    <property type="entry name" value="CYTOCHROME B"/>
    <property type="match status" value="1"/>
</dbReference>
<dbReference type="PROSITE" id="PS51003">
    <property type="entry name" value="CYTB_CTER"/>
    <property type="match status" value="1"/>
</dbReference>
<dbReference type="InterPro" id="IPR048260">
    <property type="entry name" value="Cytochrome_b_C_euk/bac"/>
</dbReference>
<keyword evidence="9" id="KW-0999">Mitochondrion inner membrane</keyword>
<dbReference type="GO" id="GO:0005743">
    <property type="term" value="C:mitochondrial inner membrane"/>
    <property type="evidence" value="ECO:0007669"/>
    <property type="project" value="UniProtKB-SubCell"/>
</dbReference>
<keyword evidence="8 18" id="KW-0479">Metal-binding</keyword>
<keyword evidence="14 19" id="KW-0496">Mitochondrion</keyword>
<evidence type="ECO:0000256" key="10">
    <source>
        <dbReference type="ARBA" id="ARBA00022982"/>
    </source>
</evidence>
<dbReference type="Pfam" id="PF00032">
    <property type="entry name" value="Cytochrom_B_C"/>
    <property type="match status" value="1"/>
</dbReference>
<dbReference type="FunFam" id="1.20.810.10:FF:000002">
    <property type="entry name" value="Cytochrome b"/>
    <property type="match status" value="1"/>
</dbReference>
<gene>
    <name evidence="22" type="primary">cytb</name>
</gene>
<dbReference type="GO" id="GO:0016491">
    <property type="term" value="F:oxidoreductase activity"/>
    <property type="evidence" value="ECO:0007669"/>
    <property type="project" value="UniProtKB-UniRule"/>
</dbReference>
<comment type="cofactor">
    <cofactor evidence="19">
        <name>heme b</name>
        <dbReference type="ChEBI" id="CHEBI:60344"/>
    </cofactor>
    <text evidence="19">Binds 2 heme groups non-covalently.</text>
</comment>
<feature type="transmembrane region" description="Helical" evidence="19">
    <location>
        <begin position="289"/>
        <end position="308"/>
    </location>
</feature>
<protein>
    <recommendedName>
        <fullName evidence="3 19">Cytochrome b</fullName>
    </recommendedName>
</protein>
<comment type="function">
    <text evidence="1 19">Component of the ubiquinol-cytochrome c reductase complex (complex III or cytochrome b-c1 complex) that is part of the mitochondrial respiratory chain. The b-c1 complex mediates electron transfer from ubiquinol to cytochrome c. Contributes to the generation of a proton gradient across the mitochondrial membrane that is then used for ATP synthesis.</text>
</comment>
<evidence type="ECO:0000313" key="22">
    <source>
        <dbReference type="EMBL" id="ACF75215.1"/>
    </source>
</evidence>
<evidence type="ECO:0000256" key="18">
    <source>
        <dbReference type="PIRSR" id="PIRSR038885-2"/>
    </source>
</evidence>
<comment type="similarity">
    <text evidence="16 19">Belongs to the cytochrome b family.</text>
</comment>
<dbReference type="PROSITE" id="PS51002">
    <property type="entry name" value="CYTB_NTER"/>
    <property type="match status" value="1"/>
</dbReference>
<reference evidence="22" key="1">
    <citation type="submission" date="2008-04" db="EMBL/GenBank/DDBJ databases">
        <authorList>
            <person name="Sedano R."/>
            <person name="Burns K.J."/>
        </authorList>
    </citation>
    <scope>NUCLEOTIDE SEQUENCE</scope>
</reference>
<feature type="transmembrane region" description="Helical" evidence="19">
    <location>
        <begin position="31"/>
        <end position="57"/>
    </location>
</feature>
<dbReference type="InterPro" id="IPR005797">
    <property type="entry name" value="Cyt_b/b6_N"/>
</dbReference>
<dbReference type="InterPro" id="IPR048259">
    <property type="entry name" value="Cytochrome_b_N_euk/bac"/>
</dbReference>
<organism evidence="22">
    <name type="scientific">Stephanophorus diadematus</name>
    <dbReference type="NCBI Taxonomy" id="548515"/>
    <lineage>
        <taxon>Eukaryota</taxon>
        <taxon>Metazoa</taxon>
        <taxon>Chordata</taxon>
        <taxon>Craniata</taxon>
        <taxon>Vertebrata</taxon>
        <taxon>Euteleostomi</taxon>
        <taxon>Archelosauria</taxon>
        <taxon>Archosauria</taxon>
        <taxon>Dinosauria</taxon>
        <taxon>Saurischia</taxon>
        <taxon>Theropoda</taxon>
        <taxon>Coelurosauria</taxon>
        <taxon>Aves</taxon>
        <taxon>Neognathae</taxon>
        <taxon>Neoaves</taxon>
        <taxon>Telluraves</taxon>
        <taxon>Australaves</taxon>
        <taxon>Passeriformes</taxon>
        <taxon>Thraupidae</taxon>
        <taxon>Thraupinae</taxon>
        <taxon>Stephanophorus</taxon>
    </lineage>
</organism>
<keyword evidence="12 18" id="KW-0408">Iron</keyword>
<feature type="binding site" evidence="17">
    <location>
        <position position="202"/>
    </location>
    <ligand>
        <name>a ubiquinone</name>
        <dbReference type="ChEBI" id="CHEBI:16389"/>
    </ligand>
</feature>
<dbReference type="PANTHER" id="PTHR19271">
    <property type="entry name" value="CYTOCHROME B"/>
    <property type="match status" value="1"/>
</dbReference>
<evidence type="ECO:0000259" key="20">
    <source>
        <dbReference type="PROSITE" id="PS51002"/>
    </source>
</evidence>
<comment type="cofactor">
    <cofactor evidence="18">
        <name>heme</name>
        <dbReference type="ChEBI" id="CHEBI:30413"/>
    </cofactor>
    <text evidence="18">Binds 2 heme groups non-covalently.</text>
</comment>
<dbReference type="InterPro" id="IPR027387">
    <property type="entry name" value="Cytb/b6-like_sf"/>
</dbReference>
<keyword evidence="6 19" id="KW-0679">Respiratory chain</keyword>
<keyword evidence="5 18" id="KW-0349">Heme</keyword>
<dbReference type="InterPro" id="IPR005798">
    <property type="entry name" value="Cyt_b/b6_C"/>
</dbReference>
<dbReference type="AlphaFoldDB" id="D3TIW9"/>
<evidence type="ECO:0000256" key="1">
    <source>
        <dbReference type="ARBA" id="ARBA00002566"/>
    </source>
</evidence>
<dbReference type="Gene3D" id="1.20.810.10">
    <property type="entry name" value="Cytochrome Bc1 Complex, Chain C"/>
    <property type="match status" value="1"/>
</dbReference>
<geneLocation type="mitochondrion" evidence="22"/>
<feature type="transmembrane region" description="Helical" evidence="19">
    <location>
        <begin position="347"/>
        <end position="373"/>
    </location>
</feature>
<evidence type="ECO:0000256" key="5">
    <source>
        <dbReference type="ARBA" id="ARBA00022617"/>
    </source>
</evidence>
<keyword evidence="10 19" id="KW-0249">Electron transport</keyword>
<feature type="transmembrane region" description="Helical" evidence="19">
    <location>
        <begin position="141"/>
        <end position="159"/>
    </location>
</feature>
<evidence type="ECO:0000259" key="21">
    <source>
        <dbReference type="PROSITE" id="PS51003"/>
    </source>
</evidence>
<reference evidence="22" key="2">
    <citation type="journal article" date="2010" name="J. Biogeogr.">
        <title>Are the Northern Andes a species pump for Neotropical birds? Phylogenetics and biogeography of a clade of Neotropical tanagers (Aves: Thraupini).</title>
        <authorList>
            <person name="Sedano R.E."/>
            <person name="Burns K.J."/>
        </authorList>
    </citation>
    <scope>NUCLEOTIDE SEQUENCE</scope>
</reference>
<feature type="binding site" description="axial binding residue" evidence="18">
    <location>
        <position position="84"/>
    </location>
    <ligand>
        <name>heme b</name>
        <dbReference type="ChEBI" id="CHEBI:60344"/>
        <label>b562</label>
    </ligand>
    <ligandPart>
        <name>Fe</name>
        <dbReference type="ChEBI" id="CHEBI:18248"/>
    </ligandPart>
</feature>
<feature type="transmembrane region" description="Helical" evidence="19">
    <location>
        <begin position="114"/>
        <end position="134"/>
    </location>
</feature>
<evidence type="ECO:0000256" key="14">
    <source>
        <dbReference type="ARBA" id="ARBA00023128"/>
    </source>
</evidence>
<evidence type="ECO:0000256" key="11">
    <source>
        <dbReference type="ARBA" id="ARBA00022989"/>
    </source>
</evidence>
<feature type="binding site" description="axial binding residue" evidence="18">
    <location>
        <position position="183"/>
    </location>
    <ligand>
        <name>heme b</name>
        <dbReference type="ChEBI" id="CHEBI:60344"/>
        <label>b562</label>
    </ligand>
    <ligandPart>
        <name>Fe</name>
        <dbReference type="ChEBI" id="CHEBI:18248"/>
    </ligandPart>
</feature>
<evidence type="ECO:0000256" key="7">
    <source>
        <dbReference type="ARBA" id="ARBA00022692"/>
    </source>
</evidence>
<keyword evidence="4 19" id="KW-0813">Transport</keyword>
<feature type="transmembrane region" description="Helical" evidence="19">
    <location>
        <begin position="179"/>
        <end position="201"/>
    </location>
</feature>
<evidence type="ECO:0000256" key="16">
    <source>
        <dbReference type="ARBA" id="ARBA00061233"/>
    </source>
</evidence>
<feature type="transmembrane region" description="Helical" evidence="19">
    <location>
        <begin position="78"/>
        <end position="99"/>
    </location>
</feature>
<evidence type="ECO:0000256" key="4">
    <source>
        <dbReference type="ARBA" id="ARBA00022448"/>
    </source>
</evidence>
<feature type="transmembrane region" description="Helical" evidence="19">
    <location>
        <begin position="320"/>
        <end position="341"/>
    </location>
</feature>
<feature type="binding site" description="axial binding residue" evidence="18">
    <location>
        <position position="197"/>
    </location>
    <ligand>
        <name>heme b</name>
        <dbReference type="ChEBI" id="CHEBI:60344"/>
        <label>b566</label>
    </ligand>
    <ligandPart>
        <name>Fe</name>
        <dbReference type="ChEBI" id="CHEBI:18248"/>
    </ligandPart>
</feature>
<feature type="transmembrane region" description="Helical" evidence="19">
    <location>
        <begin position="230"/>
        <end position="251"/>
    </location>
</feature>
<evidence type="ECO:0000256" key="2">
    <source>
        <dbReference type="ARBA" id="ARBA00004448"/>
    </source>
</evidence>
<keyword evidence="15 19" id="KW-0472">Membrane</keyword>
<name>D3TIW9_9PASS</name>
<dbReference type="CDD" id="cd00284">
    <property type="entry name" value="Cytochrome_b_N"/>
    <property type="match status" value="1"/>
</dbReference>
<evidence type="ECO:0000256" key="12">
    <source>
        <dbReference type="ARBA" id="ARBA00023004"/>
    </source>
</evidence>
<comment type="subcellular location">
    <subcellularLocation>
        <location evidence="2">Mitochondrion inner membrane</location>
        <topology evidence="2">Multi-pass membrane protein</topology>
    </subcellularLocation>
</comment>